<dbReference type="PANTHER" id="PTHR33204:SF29">
    <property type="entry name" value="TRANSCRIPTIONAL REGULATOR"/>
    <property type="match status" value="1"/>
</dbReference>
<dbReference type="InterPro" id="IPR002577">
    <property type="entry name" value="HTH_HxlR"/>
</dbReference>
<dbReference type="EMBL" id="JACSNR010000005">
    <property type="protein sequence ID" value="MBM6923279.1"/>
    <property type="molecule type" value="Genomic_DNA"/>
</dbReference>
<evidence type="ECO:0000256" key="3">
    <source>
        <dbReference type="ARBA" id="ARBA00023163"/>
    </source>
</evidence>
<proteinExistence type="predicted"/>
<dbReference type="SUPFAM" id="SSF46785">
    <property type="entry name" value="Winged helix' DNA-binding domain"/>
    <property type="match status" value="1"/>
</dbReference>
<evidence type="ECO:0000313" key="5">
    <source>
        <dbReference type="EMBL" id="MBM6923279.1"/>
    </source>
</evidence>
<dbReference type="Pfam" id="PF01638">
    <property type="entry name" value="HxlR"/>
    <property type="match status" value="1"/>
</dbReference>
<keyword evidence="3" id="KW-0804">Transcription</keyword>
<evidence type="ECO:0000313" key="6">
    <source>
        <dbReference type="Proteomes" id="UP000724149"/>
    </source>
</evidence>
<reference evidence="5 6" key="1">
    <citation type="journal article" date="2021" name="Sci. Rep.">
        <title>The distribution of antibiotic resistance genes in chicken gut microbiota commensals.</title>
        <authorList>
            <person name="Juricova H."/>
            <person name="Matiasovicova J."/>
            <person name="Kubasova T."/>
            <person name="Cejkova D."/>
            <person name="Rychlik I."/>
        </authorList>
    </citation>
    <scope>NUCLEOTIDE SEQUENCE [LARGE SCALE GENOMIC DNA]</scope>
    <source>
        <strain evidence="5 6">An564</strain>
    </source>
</reference>
<keyword evidence="6" id="KW-1185">Reference proteome</keyword>
<accession>A0ABS2GP05</accession>
<dbReference type="InterPro" id="IPR036390">
    <property type="entry name" value="WH_DNA-bd_sf"/>
</dbReference>
<dbReference type="Gene3D" id="1.10.10.10">
    <property type="entry name" value="Winged helix-like DNA-binding domain superfamily/Winged helix DNA-binding domain"/>
    <property type="match status" value="1"/>
</dbReference>
<evidence type="ECO:0000259" key="4">
    <source>
        <dbReference type="PROSITE" id="PS51118"/>
    </source>
</evidence>
<protein>
    <submittedName>
        <fullName evidence="5">Helix-turn-helix transcriptional regulator</fullName>
    </submittedName>
</protein>
<comment type="caution">
    <text evidence="5">The sequence shown here is derived from an EMBL/GenBank/DDBJ whole genome shotgun (WGS) entry which is preliminary data.</text>
</comment>
<keyword evidence="2" id="KW-0238">DNA-binding</keyword>
<name>A0ABS2GP05_9FIRM</name>
<sequence length="124" mass="14345">MEKIIVTSEMEVTLKMIGGKYKPLILESLIRNGTQRFGELMRAITQVSQRTLTNQLRELEVDGLIQRTVYAEVPPRVEYSITEKGRSLEHILELMCEWGEKNIDDRFIMTNPQCNDNDSSPENE</sequence>
<feature type="domain" description="HTH hxlR-type" evidence="4">
    <location>
        <begin position="8"/>
        <end position="107"/>
    </location>
</feature>
<dbReference type="PANTHER" id="PTHR33204">
    <property type="entry name" value="TRANSCRIPTIONAL REGULATOR, MARR FAMILY"/>
    <property type="match status" value="1"/>
</dbReference>
<dbReference type="Proteomes" id="UP000724149">
    <property type="component" value="Unassembled WGS sequence"/>
</dbReference>
<dbReference type="PROSITE" id="PS51118">
    <property type="entry name" value="HTH_HXLR"/>
    <property type="match status" value="1"/>
</dbReference>
<gene>
    <name evidence="5" type="ORF">H9X81_06210</name>
</gene>
<dbReference type="InterPro" id="IPR036388">
    <property type="entry name" value="WH-like_DNA-bd_sf"/>
</dbReference>
<organism evidence="5 6">
    <name type="scientific">Hydrogenoanaerobacterium saccharovorans</name>
    <dbReference type="NCBI Taxonomy" id="474960"/>
    <lineage>
        <taxon>Bacteria</taxon>
        <taxon>Bacillati</taxon>
        <taxon>Bacillota</taxon>
        <taxon>Clostridia</taxon>
        <taxon>Eubacteriales</taxon>
        <taxon>Oscillospiraceae</taxon>
        <taxon>Hydrogenoanaerobacterium</taxon>
    </lineage>
</organism>
<keyword evidence="1" id="KW-0805">Transcription regulation</keyword>
<dbReference type="RefSeq" id="WP_204720617.1">
    <property type="nucleotide sequence ID" value="NZ_JACSNR010000005.1"/>
</dbReference>
<evidence type="ECO:0000256" key="2">
    <source>
        <dbReference type="ARBA" id="ARBA00023125"/>
    </source>
</evidence>
<evidence type="ECO:0000256" key="1">
    <source>
        <dbReference type="ARBA" id="ARBA00023015"/>
    </source>
</evidence>